<organism evidence="3 4">
    <name type="scientific">Patiria miniata</name>
    <name type="common">Bat star</name>
    <name type="synonym">Asterina miniata</name>
    <dbReference type="NCBI Taxonomy" id="46514"/>
    <lineage>
        <taxon>Eukaryota</taxon>
        <taxon>Metazoa</taxon>
        <taxon>Echinodermata</taxon>
        <taxon>Eleutherozoa</taxon>
        <taxon>Asterozoa</taxon>
        <taxon>Asteroidea</taxon>
        <taxon>Valvatacea</taxon>
        <taxon>Valvatida</taxon>
        <taxon>Asterinidae</taxon>
        <taxon>Patiria</taxon>
    </lineage>
</organism>
<dbReference type="GeneID" id="119735023"/>
<dbReference type="EnsemblMetazoa" id="XM_038208710.1">
    <property type="protein sequence ID" value="XP_038064638.1"/>
    <property type="gene ID" value="LOC119735023"/>
</dbReference>
<protein>
    <recommendedName>
        <fullName evidence="2">HECT domain-containing protein</fullName>
    </recommendedName>
</protein>
<dbReference type="GO" id="GO:0004842">
    <property type="term" value="F:ubiquitin-protein transferase activity"/>
    <property type="evidence" value="ECO:0007669"/>
    <property type="project" value="InterPro"/>
</dbReference>
<name>A0A914AM22_PATMI</name>
<keyword evidence="4" id="KW-1185">Reference proteome</keyword>
<proteinExistence type="predicted"/>
<dbReference type="InterPro" id="IPR035983">
    <property type="entry name" value="Hect_E3_ubiquitin_ligase"/>
</dbReference>
<evidence type="ECO:0000313" key="4">
    <source>
        <dbReference type="Proteomes" id="UP000887568"/>
    </source>
</evidence>
<dbReference type="OrthoDB" id="6745199at2759"/>
<dbReference type="Proteomes" id="UP000887568">
    <property type="component" value="Unplaced"/>
</dbReference>
<dbReference type="Pfam" id="PF00632">
    <property type="entry name" value="HECT"/>
    <property type="match status" value="1"/>
</dbReference>
<dbReference type="RefSeq" id="XP_038064638.1">
    <property type="nucleotide sequence ID" value="XM_038208710.1"/>
</dbReference>
<dbReference type="AlphaFoldDB" id="A0A914AM22"/>
<reference evidence="3" key="1">
    <citation type="submission" date="2022-11" db="UniProtKB">
        <authorList>
            <consortium name="EnsemblMetazoa"/>
        </authorList>
    </citation>
    <scope>IDENTIFICATION</scope>
</reference>
<accession>A0A914AM22</accession>
<keyword evidence="1" id="KW-0833">Ubl conjugation pathway</keyword>
<dbReference type="Gene3D" id="3.30.2410.10">
    <property type="entry name" value="Hect, E3 ligase catalytic domain"/>
    <property type="match status" value="1"/>
</dbReference>
<sequence>MQNFNEVDKDELLDILEIYKVQKHVRNDNIKHILEDAAHRTIIEASSYICRCWHALFVINELRPVLRANLADVCKQALPTDTIILPNPATEAERNTGKLLLKYVRSLSSEKLAAFLRYTTGANLMLGRKITVRFVQQTDFERRPVAHTCGYLLELAPIFKDYTEFRSEFNAVLDAKIWVILCMAHDVV</sequence>
<dbReference type="SUPFAM" id="SSF56204">
    <property type="entry name" value="Hect, E3 ligase catalytic domain"/>
    <property type="match status" value="1"/>
</dbReference>
<dbReference type="InterPro" id="IPR000569">
    <property type="entry name" value="HECT_dom"/>
</dbReference>
<feature type="domain" description="HECT" evidence="2">
    <location>
        <begin position="89"/>
        <end position="166"/>
    </location>
</feature>
<evidence type="ECO:0000259" key="2">
    <source>
        <dbReference type="Pfam" id="PF00632"/>
    </source>
</evidence>
<evidence type="ECO:0000256" key="1">
    <source>
        <dbReference type="ARBA" id="ARBA00022786"/>
    </source>
</evidence>
<evidence type="ECO:0000313" key="3">
    <source>
        <dbReference type="EnsemblMetazoa" id="XP_038064638.1"/>
    </source>
</evidence>
<dbReference type="OMA" id="QAWAFDI"/>